<dbReference type="InterPro" id="IPR036961">
    <property type="entry name" value="Kinesin_motor_dom_sf"/>
</dbReference>
<evidence type="ECO:0000313" key="12">
    <source>
        <dbReference type="EMBL" id="GFE54373.1"/>
    </source>
</evidence>
<feature type="domain" description="Myosin motor" evidence="11">
    <location>
        <begin position="91"/>
        <end position="766"/>
    </location>
</feature>
<dbReference type="GO" id="GO:0016020">
    <property type="term" value="C:membrane"/>
    <property type="evidence" value="ECO:0007669"/>
    <property type="project" value="TreeGrafter"/>
</dbReference>
<dbReference type="SMART" id="SM00242">
    <property type="entry name" value="MYSc"/>
    <property type="match status" value="1"/>
</dbReference>
<evidence type="ECO:0000256" key="8">
    <source>
        <dbReference type="PROSITE-ProRule" id="PRU00235"/>
    </source>
</evidence>
<dbReference type="Gene3D" id="2.130.10.30">
    <property type="entry name" value="Regulator of chromosome condensation 1/beta-lactamase-inhibitor protein II"/>
    <property type="match status" value="1"/>
</dbReference>
<evidence type="ECO:0000256" key="4">
    <source>
        <dbReference type="ARBA" id="ARBA00023175"/>
    </source>
</evidence>
<evidence type="ECO:0000256" key="6">
    <source>
        <dbReference type="ARBA" id="ARBA00056291"/>
    </source>
</evidence>
<feature type="repeat" description="RCC1" evidence="8">
    <location>
        <begin position="1321"/>
        <end position="1369"/>
    </location>
</feature>
<evidence type="ECO:0000259" key="11">
    <source>
        <dbReference type="PROSITE" id="PS51456"/>
    </source>
</evidence>
<dbReference type="SMART" id="SM00015">
    <property type="entry name" value="IQ"/>
    <property type="match status" value="5"/>
</dbReference>
<evidence type="ECO:0000256" key="2">
    <source>
        <dbReference type="ARBA" id="ARBA00022840"/>
    </source>
</evidence>
<dbReference type="FunFam" id="1.10.10.820:FF:000001">
    <property type="entry name" value="Myosin heavy chain"/>
    <property type="match status" value="1"/>
</dbReference>
<feature type="repeat" description="RCC1" evidence="8">
    <location>
        <begin position="1210"/>
        <end position="1266"/>
    </location>
</feature>
<dbReference type="OrthoDB" id="360151at2759"/>
<comment type="similarity">
    <text evidence="9">Belongs to the TRAFAC class myosin-kinesin ATPase superfamily. Myosin family.</text>
</comment>
<dbReference type="PROSITE" id="PS51456">
    <property type="entry name" value="MYOSIN_MOTOR"/>
    <property type="match status" value="1"/>
</dbReference>
<dbReference type="GO" id="GO:0000146">
    <property type="term" value="F:microfilament motor activity"/>
    <property type="evidence" value="ECO:0007669"/>
    <property type="project" value="TreeGrafter"/>
</dbReference>
<dbReference type="PANTHER" id="PTHR13140:SF270">
    <property type="entry name" value="MYOSIN-12"/>
    <property type="match status" value="1"/>
</dbReference>
<dbReference type="GO" id="GO:0005737">
    <property type="term" value="C:cytoplasm"/>
    <property type="evidence" value="ECO:0007669"/>
    <property type="project" value="TreeGrafter"/>
</dbReference>
<comment type="function">
    <text evidence="6">Myosins are actin-based motor molecules with ATPase activity. Unconventional myosins serve in intracellular movements. Their highly divergent tails are presumed to bind to membranous compartments, which would be moved relative to actin filaments.</text>
</comment>
<keyword evidence="4 9" id="KW-0505">Motor protein</keyword>
<dbReference type="Pfam" id="PF00063">
    <property type="entry name" value="Myosin_head"/>
    <property type="match status" value="1"/>
</dbReference>
<feature type="region of interest" description="Actin-binding" evidence="9">
    <location>
        <begin position="642"/>
        <end position="664"/>
    </location>
</feature>
<dbReference type="Gene3D" id="3.40.850.10">
    <property type="entry name" value="Kinesin motor domain"/>
    <property type="match status" value="1"/>
</dbReference>
<dbReference type="PANTHER" id="PTHR13140">
    <property type="entry name" value="MYOSIN"/>
    <property type="match status" value="1"/>
</dbReference>
<dbReference type="PROSITE" id="PS50096">
    <property type="entry name" value="IQ"/>
    <property type="match status" value="2"/>
</dbReference>
<dbReference type="InterPro" id="IPR027417">
    <property type="entry name" value="P-loop_NTPase"/>
</dbReference>
<keyword evidence="1 9" id="KW-0547">Nucleotide-binding</keyword>
<dbReference type="InterPro" id="IPR000048">
    <property type="entry name" value="IQ_motif_EF-hand-BS"/>
</dbReference>
<gene>
    <name evidence="12" type="ORF">BaOVIS_017770</name>
</gene>
<dbReference type="Pfam" id="PF00415">
    <property type="entry name" value="RCC1"/>
    <property type="match status" value="2"/>
</dbReference>
<dbReference type="SUPFAM" id="SSF50985">
    <property type="entry name" value="RCC1/BLIP-II"/>
    <property type="match status" value="1"/>
</dbReference>
<keyword evidence="3 9" id="KW-0518">Myosin</keyword>
<dbReference type="InterPro" id="IPR001609">
    <property type="entry name" value="Myosin_head_motor_dom-like"/>
</dbReference>
<proteinExistence type="inferred from homology"/>
<dbReference type="InterPro" id="IPR009091">
    <property type="entry name" value="RCC1/BLIP-II"/>
</dbReference>
<evidence type="ECO:0000313" key="13">
    <source>
        <dbReference type="Proteomes" id="UP001057455"/>
    </source>
</evidence>
<dbReference type="GO" id="GO:0005524">
    <property type="term" value="F:ATP binding"/>
    <property type="evidence" value="ECO:0007669"/>
    <property type="project" value="UniProtKB-UniRule"/>
</dbReference>
<dbReference type="Gene3D" id="1.20.5.190">
    <property type="match status" value="2"/>
</dbReference>
<dbReference type="PRINTS" id="PR00193">
    <property type="entry name" value="MYOSINHEAVY"/>
</dbReference>
<keyword evidence="13" id="KW-1185">Reference proteome</keyword>
<evidence type="ECO:0000256" key="1">
    <source>
        <dbReference type="ARBA" id="ARBA00022741"/>
    </source>
</evidence>
<dbReference type="GO" id="GO:0007015">
    <property type="term" value="P:actin filament organization"/>
    <property type="evidence" value="ECO:0007669"/>
    <property type="project" value="TreeGrafter"/>
</dbReference>
<dbReference type="CDD" id="cd14886">
    <property type="entry name" value="MYSc_Myo25"/>
    <property type="match status" value="1"/>
</dbReference>
<dbReference type="Proteomes" id="UP001057455">
    <property type="component" value="Unassembled WGS sequence"/>
</dbReference>
<evidence type="ECO:0000256" key="3">
    <source>
        <dbReference type="ARBA" id="ARBA00023123"/>
    </source>
</evidence>
<evidence type="ECO:0000256" key="7">
    <source>
        <dbReference type="ARBA" id="ARBA00068456"/>
    </source>
</evidence>
<evidence type="ECO:0000256" key="10">
    <source>
        <dbReference type="SAM" id="MobiDB-lite"/>
    </source>
</evidence>
<name>A0A9W5WUY0_BABOV</name>
<dbReference type="Gene3D" id="1.10.10.820">
    <property type="match status" value="1"/>
</dbReference>
<dbReference type="Gene3D" id="1.20.120.720">
    <property type="entry name" value="Myosin VI head, motor domain, U50 subdomain"/>
    <property type="match status" value="1"/>
</dbReference>
<feature type="region of interest" description="Disordered" evidence="10">
    <location>
        <begin position="1"/>
        <end position="25"/>
    </location>
</feature>
<dbReference type="GO" id="GO:0051015">
    <property type="term" value="F:actin filament binding"/>
    <property type="evidence" value="ECO:0007669"/>
    <property type="project" value="TreeGrafter"/>
</dbReference>
<dbReference type="Gene3D" id="1.20.58.530">
    <property type="match status" value="1"/>
</dbReference>
<reference evidence="12" key="1">
    <citation type="submission" date="2019-12" db="EMBL/GenBank/DDBJ databases">
        <title>Genome sequence of Babesia ovis.</title>
        <authorList>
            <person name="Yamagishi J."/>
            <person name="Sevinc F."/>
            <person name="Xuan X."/>
        </authorList>
    </citation>
    <scope>NUCLEOTIDE SEQUENCE</scope>
    <source>
        <strain evidence="12">Selcuk</strain>
    </source>
</reference>
<protein>
    <recommendedName>
        <fullName evidence="7">Myosin-A</fullName>
    </recommendedName>
</protein>
<keyword evidence="5 9" id="KW-0009">Actin-binding</keyword>
<dbReference type="PROSITE" id="PS50012">
    <property type="entry name" value="RCC1_3"/>
    <property type="match status" value="2"/>
</dbReference>
<sequence length="1473" mass="165049">MAVTGAASGVARAKAGGKGHGEHFTRQESRVENLEYMIGQQVWIKVDTDELFALATVKSFSSDKVSVSYNGNQMTVPYDYCLNTDVMNVPLETHDLVKLRHANGAVVTDILRTRFMSNIIYTYAGKLLVVLNPFCMIPNLYGTSMIQRYRRCDTSLGFPSDAPPHVYAVAQCAINGLLRSDQCQSCIVSGESGAGKTETAKQLMDFFAHGPTQGSDSVQNVVLGSNVVLEAFGNAKTLRNNNSSRFGKFVKILVAPEGGLKGGIICSYMLELSRIEFQSEGERNYHIFYQCLKGLSASEKESFGFGPMNTYRFLNYGKCCDAPGIDDVKEFTAVRRELEHLFPGDAFGDCMRCISGILLCGNVEFKEISSMGIDNAAAVSNSAEFEKLCSLLGFNSQQAEAALTTKVVTIQGDSIVSPVTIPLAEVNIRALAKDLYGALFEFCIDKINGIIQFDDTAKRWIGILDIYGFEFFENNTYEQLLINYANERLQQYFINRVFASEISEYDAEGIDHSSIHYTDNSEVLCVLDKPNCSIFSFLEEQCLIQTGSSEKFTASCKSKIKNDLFVPAQGAVCRFTIVHTATSVTYNTEEFVPKNKHKLSIPIVDLLKGSSNSIVRASAERIPAETGNMRGKFMGSKFQTSIGALMRTLNATESHFIRCIKTNQQKQPLLYETKNVYGQLISLSIIEAIQTIHRGFAYRAPFDKFLSDNDFLNSYAKAMSSEGSDLKVTVENILHQLGIPGDDYQLGKSKIFLKKNGWMLLEKAFLQYNQTSKPLSAALYSIFQVWRNRQHFERSRTAIVRIQSNVRRYLVQATTLALKERVNKFVGLVAVLDLMLNEDPRVASVTKIQSWVRMRICRRRYMSLLEEKRARERRIRATANLKKLKVATRVVGICRYLSYIAELRRRERAVTVIASCWRMHVAIRHLNHLRLRRLTHFAATFIQKHVRGYLQRRAYRDTLSKRPYVIQLQAAFRMCLAINHLKPDLCQRLKTIRFHLRTMSKLALLQTVVRSVLCHRRLLAANDAVLLLQKFCWSRAAHEEIRLIQESTATIKSYWRRERSHSVVRFERERLIRDAERQLFEGLSCDETTCAHRMFDRCRVSPARRLLPVHVYVNSDHRQEYPAGWSLSLERLLSKGGSIVPSISSLAMCNRHSVVVLDNSQVYGFGVNISTETTRNGYLAPKLLASVSLPLKVLSVGCGTAHTILHLSDGTIYGLGDNTYGQCGITSTSVTASSPTLIRMPLRNGSPVRVCSVAVGSNHNCAVDEDGKVYVWGSCRDLNLACFAENVSFPAELPSDPWSQGDAVDNVYCGNRVSYLLMMSGAVLSFGCTTNGQLGHEWPERSIPRPVRIPGHVISLSCGGNYTVAVNDKHEVYVFGTVQSVRNGREGRQVFASPQCLTYDRAALGSPVLRSCVGWWDCNVLTEDGLIWAWSYVLMDQGFIRPILYRYSCLSGNPARDVITAYCSIISATFAVL</sequence>
<comment type="caution">
    <text evidence="12">The sequence shown here is derived from an EMBL/GenBank/DDBJ whole genome shotgun (WGS) entry which is preliminary data.</text>
</comment>
<accession>A0A9W5WUY0</accession>
<dbReference type="Pfam" id="PF00612">
    <property type="entry name" value="IQ"/>
    <property type="match status" value="2"/>
</dbReference>
<dbReference type="InterPro" id="IPR000408">
    <property type="entry name" value="Reg_chr_condens"/>
</dbReference>
<dbReference type="Gene3D" id="1.20.5.4820">
    <property type="match status" value="1"/>
</dbReference>
<organism evidence="12 13">
    <name type="scientific">Babesia ovis</name>
    <dbReference type="NCBI Taxonomy" id="5869"/>
    <lineage>
        <taxon>Eukaryota</taxon>
        <taxon>Sar</taxon>
        <taxon>Alveolata</taxon>
        <taxon>Apicomplexa</taxon>
        <taxon>Aconoidasida</taxon>
        <taxon>Piroplasmida</taxon>
        <taxon>Babesiidae</taxon>
        <taxon>Babesia</taxon>
    </lineage>
</organism>
<dbReference type="GO" id="GO:0016459">
    <property type="term" value="C:myosin complex"/>
    <property type="evidence" value="ECO:0007669"/>
    <property type="project" value="UniProtKB-KW"/>
</dbReference>
<dbReference type="EMBL" id="BLIY01000015">
    <property type="protein sequence ID" value="GFE54373.1"/>
    <property type="molecule type" value="Genomic_DNA"/>
</dbReference>
<feature type="binding site" evidence="9">
    <location>
        <begin position="190"/>
        <end position="197"/>
    </location>
    <ligand>
        <name>ATP</name>
        <dbReference type="ChEBI" id="CHEBI:30616"/>
    </ligand>
</feature>
<evidence type="ECO:0000256" key="9">
    <source>
        <dbReference type="PROSITE-ProRule" id="PRU00782"/>
    </source>
</evidence>
<evidence type="ECO:0000256" key="5">
    <source>
        <dbReference type="ARBA" id="ARBA00023203"/>
    </source>
</evidence>
<keyword evidence="2 9" id="KW-0067">ATP-binding</keyword>
<dbReference type="SUPFAM" id="SSF52540">
    <property type="entry name" value="P-loop containing nucleoside triphosphate hydrolases"/>
    <property type="match status" value="1"/>
</dbReference>